<organism evidence="15 16">
    <name type="scientific">Candidatus Woesebacteria bacterium GW2011_GWA1_39_8</name>
    <dbReference type="NCBI Taxonomy" id="1618552"/>
    <lineage>
        <taxon>Bacteria</taxon>
        <taxon>Candidatus Woeseibacteriota</taxon>
    </lineage>
</organism>
<dbReference type="PROSITE" id="PS50862">
    <property type="entry name" value="AA_TRNA_LIGASE_II"/>
    <property type="match status" value="1"/>
</dbReference>
<dbReference type="GO" id="GO:0006432">
    <property type="term" value="P:phenylalanyl-tRNA aminoacylation"/>
    <property type="evidence" value="ECO:0007669"/>
    <property type="project" value="UniProtKB-UniRule"/>
</dbReference>
<dbReference type="GO" id="GO:0005737">
    <property type="term" value="C:cytoplasm"/>
    <property type="evidence" value="ECO:0007669"/>
    <property type="project" value="UniProtKB-SubCell"/>
</dbReference>
<keyword evidence="7 13" id="KW-0547">Nucleotide-binding</keyword>
<keyword evidence="9 13" id="KW-0460">Magnesium</keyword>
<dbReference type="CDD" id="cd00496">
    <property type="entry name" value="PheRS_alpha_core"/>
    <property type="match status" value="1"/>
</dbReference>
<gene>
    <name evidence="13" type="primary">pheS</name>
    <name evidence="15" type="ORF">UT61_C0003G0011</name>
</gene>
<evidence type="ECO:0000259" key="14">
    <source>
        <dbReference type="PROSITE" id="PS50862"/>
    </source>
</evidence>
<evidence type="ECO:0000256" key="9">
    <source>
        <dbReference type="ARBA" id="ARBA00022842"/>
    </source>
</evidence>
<keyword evidence="4 13" id="KW-0963">Cytoplasm</keyword>
<reference evidence="15 16" key="1">
    <citation type="journal article" date="2015" name="Nature">
        <title>rRNA introns, odd ribosomes, and small enigmatic genomes across a large radiation of phyla.</title>
        <authorList>
            <person name="Brown C.T."/>
            <person name="Hug L.A."/>
            <person name="Thomas B.C."/>
            <person name="Sharon I."/>
            <person name="Castelle C.J."/>
            <person name="Singh A."/>
            <person name="Wilkins M.J."/>
            <person name="Williams K.H."/>
            <person name="Banfield J.F."/>
        </authorList>
    </citation>
    <scope>NUCLEOTIDE SEQUENCE [LARGE SCALE GENOMIC DNA]</scope>
</reference>
<dbReference type="NCBIfam" id="TIGR00468">
    <property type="entry name" value="pheS"/>
    <property type="match status" value="1"/>
</dbReference>
<dbReference type="GO" id="GO:0000287">
    <property type="term" value="F:magnesium ion binding"/>
    <property type="evidence" value="ECO:0007669"/>
    <property type="project" value="UniProtKB-UniRule"/>
</dbReference>
<sequence>MREEIINTKNEAIAQITETKDVRELESLRISYLGRNGKITKLIKKIKDLNPDEKRGVGNLLNDAKRIVQDELGRKRRELAESSATKKEWFDLTIPGKKPEVGTLHALTKTLTEIIDIFTYLGYQVTDGPEIETDYYNFEALNIPKDHPARDTQQTFYIDTMGANLSFGELILRTQTSAMQGRVMEKIEPPFRVLVPGTNYRYEQVDASHGFQFSQVEGFIVDENIHLTDLFGTIEYFLKILFGQKAKIRFATTNFPFVEPGVDTYLGCTICGGKGCSFCKNTGWSEIMPAGMIHPNVLEMAGVDTKKWGGFAFAIGSSRVANLKYHIQDLRILTTPDLRILRQF</sequence>
<evidence type="ECO:0000256" key="4">
    <source>
        <dbReference type="ARBA" id="ARBA00022490"/>
    </source>
</evidence>
<dbReference type="Gene3D" id="3.30.930.10">
    <property type="entry name" value="Bira Bifunctional Protein, Domain 2"/>
    <property type="match status" value="1"/>
</dbReference>
<feature type="binding site" evidence="13">
    <location>
        <position position="259"/>
    </location>
    <ligand>
        <name>Mg(2+)</name>
        <dbReference type="ChEBI" id="CHEBI:18420"/>
        <note>shared with beta subunit</note>
    </ligand>
</feature>
<evidence type="ECO:0000313" key="15">
    <source>
        <dbReference type="EMBL" id="KKR30683.1"/>
    </source>
</evidence>
<dbReference type="Pfam" id="PF01409">
    <property type="entry name" value="tRNA-synt_2d"/>
    <property type="match status" value="1"/>
</dbReference>
<dbReference type="PANTHER" id="PTHR11538:SF41">
    <property type="entry name" value="PHENYLALANINE--TRNA LIGASE, MITOCHONDRIAL"/>
    <property type="match status" value="1"/>
</dbReference>
<dbReference type="HAMAP" id="MF_00281">
    <property type="entry name" value="Phe_tRNA_synth_alpha1"/>
    <property type="match status" value="1"/>
</dbReference>
<dbReference type="InterPro" id="IPR002319">
    <property type="entry name" value="Phenylalanyl-tRNA_Synthase"/>
</dbReference>
<dbReference type="EC" id="6.1.1.20" evidence="13"/>
<dbReference type="PATRIC" id="fig|1618552.3.peg.84"/>
<evidence type="ECO:0000256" key="5">
    <source>
        <dbReference type="ARBA" id="ARBA00022598"/>
    </source>
</evidence>
<dbReference type="GO" id="GO:0005524">
    <property type="term" value="F:ATP binding"/>
    <property type="evidence" value="ECO:0007669"/>
    <property type="project" value="UniProtKB-UniRule"/>
</dbReference>
<comment type="subcellular location">
    <subcellularLocation>
        <location evidence="1 13">Cytoplasm</location>
    </subcellularLocation>
</comment>
<feature type="domain" description="Aminoacyl-transfer RNA synthetases class-II family profile" evidence="14">
    <location>
        <begin position="116"/>
        <end position="336"/>
    </location>
</feature>
<proteinExistence type="inferred from homology"/>
<name>A0A0G0PS06_9BACT</name>
<dbReference type="Proteomes" id="UP000034793">
    <property type="component" value="Unassembled WGS sequence"/>
</dbReference>
<evidence type="ECO:0000256" key="13">
    <source>
        <dbReference type="HAMAP-Rule" id="MF_00281"/>
    </source>
</evidence>
<dbReference type="InterPro" id="IPR004529">
    <property type="entry name" value="Phe-tRNA-synth_IIc_asu"/>
</dbReference>
<comment type="caution">
    <text evidence="15">The sequence shown here is derived from an EMBL/GenBank/DDBJ whole genome shotgun (WGS) entry which is preliminary data.</text>
</comment>
<protein>
    <recommendedName>
        <fullName evidence="13">Phenylalanine--tRNA ligase alpha subunit</fullName>
        <ecNumber evidence="13">6.1.1.20</ecNumber>
    </recommendedName>
    <alternativeName>
        <fullName evidence="13">Phenylalanyl-tRNA synthetase alpha subunit</fullName>
        <shortName evidence="13">PheRS</shortName>
    </alternativeName>
</protein>
<evidence type="ECO:0000256" key="1">
    <source>
        <dbReference type="ARBA" id="ARBA00004496"/>
    </source>
</evidence>
<evidence type="ECO:0000256" key="6">
    <source>
        <dbReference type="ARBA" id="ARBA00022723"/>
    </source>
</evidence>
<dbReference type="InterPro" id="IPR045864">
    <property type="entry name" value="aa-tRNA-synth_II/BPL/LPL"/>
</dbReference>
<dbReference type="InterPro" id="IPR022911">
    <property type="entry name" value="Phe_tRNA_ligase_alpha1_bac"/>
</dbReference>
<keyword evidence="6 13" id="KW-0479">Metal-binding</keyword>
<evidence type="ECO:0000313" key="16">
    <source>
        <dbReference type="Proteomes" id="UP000034793"/>
    </source>
</evidence>
<dbReference type="Pfam" id="PF02912">
    <property type="entry name" value="Phe_tRNA-synt_N"/>
    <property type="match status" value="1"/>
</dbReference>
<comment type="subunit">
    <text evidence="3 13">Tetramer of two alpha and two beta subunits.</text>
</comment>
<evidence type="ECO:0000256" key="3">
    <source>
        <dbReference type="ARBA" id="ARBA00011209"/>
    </source>
</evidence>
<evidence type="ECO:0000256" key="10">
    <source>
        <dbReference type="ARBA" id="ARBA00022917"/>
    </source>
</evidence>
<keyword evidence="11 13" id="KW-0030">Aminoacyl-tRNA synthetase</keyword>
<dbReference type="GO" id="GO:0000049">
    <property type="term" value="F:tRNA binding"/>
    <property type="evidence" value="ECO:0007669"/>
    <property type="project" value="InterPro"/>
</dbReference>
<dbReference type="InterPro" id="IPR004188">
    <property type="entry name" value="Phe-tRNA_ligase_II_N"/>
</dbReference>
<evidence type="ECO:0000256" key="8">
    <source>
        <dbReference type="ARBA" id="ARBA00022840"/>
    </source>
</evidence>
<evidence type="ECO:0000256" key="2">
    <source>
        <dbReference type="ARBA" id="ARBA00010207"/>
    </source>
</evidence>
<evidence type="ECO:0000256" key="12">
    <source>
        <dbReference type="ARBA" id="ARBA00049255"/>
    </source>
</evidence>
<keyword evidence="8 13" id="KW-0067">ATP-binding</keyword>
<dbReference type="InterPro" id="IPR010978">
    <property type="entry name" value="tRNA-bd_arm"/>
</dbReference>
<dbReference type="GO" id="GO:0004826">
    <property type="term" value="F:phenylalanine-tRNA ligase activity"/>
    <property type="evidence" value="ECO:0007669"/>
    <property type="project" value="UniProtKB-UniRule"/>
</dbReference>
<keyword evidence="5 13" id="KW-0436">Ligase</keyword>
<comment type="similarity">
    <text evidence="2 13">Belongs to the class-II aminoacyl-tRNA synthetase family. Phe-tRNA synthetase alpha subunit type 1 subfamily.</text>
</comment>
<dbReference type="AlphaFoldDB" id="A0A0G0PS06"/>
<dbReference type="SUPFAM" id="SSF55681">
    <property type="entry name" value="Class II aaRS and biotin synthetases"/>
    <property type="match status" value="1"/>
</dbReference>
<keyword evidence="10 13" id="KW-0648">Protein biosynthesis</keyword>
<dbReference type="EMBL" id="LBXL01000003">
    <property type="protein sequence ID" value="KKR30683.1"/>
    <property type="molecule type" value="Genomic_DNA"/>
</dbReference>
<accession>A0A0G0PS06</accession>
<dbReference type="InterPro" id="IPR006195">
    <property type="entry name" value="aa-tRNA-synth_II"/>
</dbReference>
<evidence type="ECO:0000256" key="7">
    <source>
        <dbReference type="ARBA" id="ARBA00022741"/>
    </source>
</evidence>
<comment type="catalytic activity">
    <reaction evidence="12 13">
        <text>tRNA(Phe) + L-phenylalanine + ATP = L-phenylalanyl-tRNA(Phe) + AMP + diphosphate + H(+)</text>
        <dbReference type="Rhea" id="RHEA:19413"/>
        <dbReference type="Rhea" id="RHEA-COMP:9668"/>
        <dbReference type="Rhea" id="RHEA-COMP:9699"/>
        <dbReference type="ChEBI" id="CHEBI:15378"/>
        <dbReference type="ChEBI" id="CHEBI:30616"/>
        <dbReference type="ChEBI" id="CHEBI:33019"/>
        <dbReference type="ChEBI" id="CHEBI:58095"/>
        <dbReference type="ChEBI" id="CHEBI:78442"/>
        <dbReference type="ChEBI" id="CHEBI:78531"/>
        <dbReference type="ChEBI" id="CHEBI:456215"/>
        <dbReference type="EC" id="6.1.1.20"/>
    </reaction>
</comment>
<evidence type="ECO:0000256" key="11">
    <source>
        <dbReference type="ARBA" id="ARBA00023146"/>
    </source>
</evidence>
<dbReference type="PANTHER" id="PTHR11538">
    <property type="entry name" value="PHENYLALANYL-TRNA SYNTHETASE"/>
    <property type="match status" value="1"/>
</dbReference>
<dbReference type="SUPFAM" id="SSF46589">
    <property type="entry name" value="tRNA-binding arm"/>
    <property type="match status" value="1"/>
</dbReference>
<comment type="cofactor">
    <cofactor evidence="13">
        <name>Mg(2+)</name>
        <dbReference type="ChEBI" id="CHEBI:18420"/>
    </cofactor>
    <text evidence="13">Binds 2 magnesium ions per tetramer.</text>
</comment>